<dbReference type="Proteomes" id="UP000622860">
    <property type="component" value="Unassembled WGS sequence"/>
</dbReference>
<dbReference type="PROSITE" id="PS51186">
    <property type="entry name" value="GNAT"/>
    <property type="match status" value="1"/>
</dbReference>
<proteinExistence type="inferred from homology"/>
<dbReference type="GO" id="GO:0005524">
    <property type="term" value="F:ATP binding"/>
    <property type="evidence" value="ECO:0007669"/>
    <property type="project" value="InterPro"/>
</dbReference>
<dbReference type="InterPro" id="IPR000182">
    <property type="entry name" value="GNAT_dom"/>
</dbReference>
<evidence type="ECO:0000259" key="11">
    <source>
        <dbReference type="PROSITE" id="PS51186"/>
    </source>
</evidence>
<keyword evidence="8" id="KW-0012">Acyltransferase</keyword>
<dbReference type="SUPFAM" id="SSF55729">
    <property type="entry name" value="Acyl-CoA N-acyltransferases (Nat)"/>
    <property type="match status" value="1"/>
</dbReference>
<evidence type="ECO:0000256" key="8">
    <source>
        <dbReference type="ARBA" id="ARBA00023315"/>
    </source>
</evidence>
<comment type="similarity">
    <text evidence="3">In the C-terminal section; belongs to the aminoglycoside phosphotransferase family.</text>
</comment>
<evidence type="ECO:0000256" key="3">
    <source>
        <dbReference type="ARBA" id="ARBA00008487"/>
    </source>
</evidence>
<dbReference type="Gene3D" id="3.90.1200.10">
    <property type="match status" value="1"/>
</dbReference>
<keyword evidence="7" id="KW-0511">Multifunctional enzyme</keyword>
<dbReference type="PANTHER" id="PTHR43792:SF8">
    <property type="entry name" value="[RIBOSOMAL PROTEIN US5]-ALANINE N-ACETYLTRANSFERASE"/>
    <property type="match status" value="1"/>
</dbReference>
<dbReference type="GO" id="GO:0004672">
    <property type="term" value="F:protein kinase activity"/>
    <property type="evidence" value="ECO:0007669"/>
    <property type="project" value="InterPro"/>
</dbReference>
<organism evidence="12 13">
    <name type="scientific">Virgibacillus oceani</name>
    <dbReference type="NCBI Taxonomy" id="1479511"/>
    <lineage>
        <taxon>Bacteria</taxon>
        <taxon>Bacillati</taxon>
        <taxon>Bacillota</taxon>
        <taxon>Bacilli</taxon>
        <taxon>Bacillales</taxon>
        <taxon>Bacillaceae</taxon>
        <taxon>Virgibacillus</taxon>
    </lineage>
</organism>
<evidence type="ECO:0000259" key="10">
    <source>
        <dbReference type="PROSITE" id="PS50011"/>
    </source>
</evidence>
<evidence type="ECO:0000256" key="1">
    <source>
        <dbReference type="ARBA" id="ARBA00001735"/>
    </source>
</evidence>
<evidence type="ECO:0000256" key="7">
    <source>
        <dbReference type="ARBA" id="ARBA00023268"/>
    </source>
</evidence>
<dbReference type="PROSITE" id="PS50011">
    <property type="entry name" value="PROTEIN_KINASE_DOM"/>
    <property type="match status" value="1"/>
</dbReference>
<gene>
    <name evidence="12" type="ORF">GCM10011398_30900</name>
</gene>
<comment type="function">
    <text evidence="2">Involved in resistance to gentamicin, tobramycin, and kanamycin. Tobramycin and kanamycin resistance is due to the ACC activity, specified by N-terminal region. The C-terminal region is a kinase that phosphorylates several 4,6-disubstituted aminoglycosides.</text>
</comment>
<dbReference type="GO" id="GO:0008999">
    <property type="term" value="F:protein-N-terminal-alanine acetyltransferase activity"/>
    <property type="evidence" value="ECO:0007669"/>
    <property type="project" value="TreeGrafter"/>
</dbReference>
<name>A0A917HLL5_9BACI</name>
<keyword evidence="13" id="KW-1185">Reference proteome</keyword>
<dbReference type="PANTHER" id="PTHR43792">
    <property type="entry name" value="GNAT FAMILY, PUTATIVE (AFU_ORTHOLOGUE AFUA_3G00765)-RELATED-RELATED"/>
    <property type="match status" value="1"/>
</dbReference>
<dbReference type="InterPro" id="IPR051531">
    <property type="entry name" value="N-acetyltransferase"/>
</dbReference>
<dbReference type="CDD" id="cd05120">
    <property type="entry name" value="APH_ChoK_like"/>
    <property type="match status" value="1"/>
</dbReference>
<evidence type="ECO:0000256" key="9">
    <source>
        <dbReference type="ARBA" id="ARBA00038502"/>
    </source>
</evidence>
<dbReference type="InterPro" id="IPR011009">
    <property type="entry name" value="Kinase-like_dom_sf"/>
</dbReference>
<comment type="catalytic activity">
    <reaction evidence="1">
        <text>a gentamycin + GTP = a gentamycin 2''-phosphate + GDP + H(+)</text>
        <dbReference type="Rhea" id="RHEA:48872"/>
        <dbReference type="ChEBI" id="CHEBI:15378"/>
        <dbReference type="ChEBI" id="CHEBI:37565"/>
        <dbReference type="ChEBI" id="CHEBI:58189"/>
        <dbReference type="ChEBI" id="CHEBI:90218"/>
        <dbReference type="ChEBI" id="CHEBI:90219"/>
        <dbReference type="EC" id="2.7.1.190"/>
    </reaction>
</comment>
<dbReference type="FunFam" id="3.40.630.30:FF:000005">
    <property type="entry name" value="Ribosomal protein alanine acetyltransferase"/>
    <property type="match status" value="1"/>
</dbReference>
<dbReference type="EMBL" id="BMFR01000015">
    <property type="protein sequence ID" value="GGG83142.1"/>
    <property type="molecule type" value="Genomic_DNA"/>
</dbReference>
<dbReference type="Pfam" id="PF13302">
    <property type="entry name" value="Acetyltransf_3"/>
    <property type="match status" value="1"/>
</dbReference>
<dbReference type="InterPro" id="IPR016181">
    <property type="entry name" value="Acyl_CoA_acyltransferase"/>
</dbReference>
<sequence length="450" mass="51379">MNIDKILYQLGIPSYVSYHEVAGGRDSSVFKIDVQDGTTYALRVLPAVRYQQFIEEKKIIELAGDHGVPVPIIFSVNRYESYAVMLMEWVSGGTIVEELQRQPGNAERIGFEFGRVQATIHKISLPDMDVSRSLSWFTPQGKEKEIYTNLSSAGLKNTSLLHLDFHPLNVLIDGERITGVIDWLNASVGDSRFDYARTLSILQLVAPKFVESGVINTFEKGWQKGYHHTFGDIEFLPLFNVWAGLRLKRDLADTLSQEDIVRIDEWVGWGSFMKSNQIYIRDFTVDDAEALLQLQQDNRSFFEKFSMERENDYYTLDAQTKRIKAFENNRNQDNDYNFGIFKNDDDRLVGTIDLFQVVRGSIQAAFIGYFLDEAHNGKGYTTEAVQLLVNYAFDTLKLHRIEAGVMPHNIGSIRVLEKSGFHKEGIAKKNVKINGKWEDHQVLAIINPLD</sequence>
<protein>
    <recommendedName>
        <fullName evidence="5">Bifunctional AAC/APH</fullName>
        <ecNumber evidence="4">2.7.1.190</ecNumber>
    </recommendedName>
</protein>
<accession>A0A917HLL5</accession>
<reference evidence="12" key="1">
    <citation type="journal article" date="2014" name="Int. J. Syst. Evol. Microbiol.">
        <title>Complete genome sequence of Corynebacterium casei LMG S-19264T (=DSM 44701T), isolated from a smear-ripened cheese.</title>
        <authorList>
            <consortium name="US DOE Joint Genome Institute (JGI-PGF)"/>
            <person name="Walter F."/>
            <person name="Albersmeier A."/>
            <person name="Kalinowski J."/>
            <person name="Ruckert C."/>
        </authorList>
    </citation>
    <scope>NUCLEOTIDE SEQUENCE</scope>
    <source>
        <strain evidence="12">CGMCC 1.12754</strain>
    </source>
</reference>
<dbReference type="AlphaFoldDB" id="A0A917HLL5"/>
<evidence type="ECO:0000256" key="4">
    <source>
        <dbReference type="ARBA" id="ARBA00011931"/>
    </source>
</evidence>
<dbReference type="Pfam" id="PF01636">
    <property type="entry name" value="APH"/>
    <property type="match status" value="1"/>
</dbReference>
<dbReference type="InterPro" id="IPR002575">
    <property type="entry name" value="Aminoglycoside_PTrfase"/>
</dbReference>
<dbReference type="GO" id="GO:0034071">
    <property type="term" value="F:aminoglycoside phosphotransferase activity"/>
    <property type="evidence" value="ECO:0007669"/>
    <property type="project" value="UniProtKB-EC"/>
</dbReference>
<keyword evidence="6" id="KW-0808">Transferase</keyword>
<dbReference type="EC" id="2.7.1.190" evidence="4"/>
<evidence type="ECO:0000256" key="6">
    <source>
        <dbReference type="ARBA" id="ARBA00022679"/>
    </source>
</evidence>
<feature type="domain" description="N-acetyltransferase" evidence="11">
    <location>
        <begin position="278"/>
        <end position="448"/>
    </location>
</feature>
<dbReference type="Gene3D" id="3.40.630.30">
    <property type="match status" value="1"/>
</dbReference>
<dbReference type="SUPFAM" id="SSF56112">
    <property type="entry name" value="Protein kinase-like (PK-like)"/>
    <property type="match status" value="1"/>
</dbReference>
<evidence type="ECO:0000256" key="5">
    <source>
        <dbReference type="ARBA" id="ARBA00014467"/>
    </source>
</evidence>
<comment type="caution">
    <text evidence="12">The sequence shown here is derived from an EMBL/GenBank/DDBJ whole genome shotgun (WGS) entry which is preliminary data.</text>
</comment>
<evidence type="ECO:0000313" key="12">
    <source>
        <dbReference type="EMBL" id="GGG83142.1"/>
    </source>
</evidence>
<comment type="similarity">
    <text evidence="9">Belongs to the acetyltransferase family. RimJ subfamily.</text>
</comment>
<dbReference type="GO" id="GO:0005737">
    <property type="term" value="C:cytoplasm"/>
    <property type="evidence" value="ECO:0007669"/>
    <property type="project" value="TreeGrafter"/>
</dbReference>
<feature type="domain" description="Protein kinase" evidence="10">
    <location>
        <begin position="15"/>
        <end position="314"/>
    </location>
</feature>
<evidence type="ECO:0000256" key="2">
    <source>
        <dbReference type="ARBA" id="ARBA00002498"/>
    </source>
</evidence>
<dbReference type="InterPro" id="IPR000719">
    <property type="entry name" value="Prot_kinase_dom"/>
</dbReference>
<reference evidence="12" key="2">
    <citation type="submission" date="2020-09" db="EMBL/GenBank/DDBJ databases">
        <authorList>
            <person name="Sun Q."/>
            <person name="Zhou Y."/>
        </authorList>
    </citation>
    <scope>NUCLEOTIDE SEQUENCE</scope>
    <source>
        <strain evidence="12">CGMCC 1.12754</strain>
    </source>
</reference>
<evidence type="ECO:0000313" key="13">
    <source>
        <dbReference type="Proteomes" id="UP000622860"/>
    </source>
</evidence>